<proteinExistence type="inferred from homology"/>
<evidence type="ECO:0000256" key="1">
    <source>
        <dbReference type="ARBA" id="ARBA00008655"/>
    </source>
</evidence>
<dbReference type="AlphaFoldDB" id="A0AAE0VFY6"/>
<gene>
    <name evidence="6" type="ORF">CHS0354_039737</name>
</gene>
<dbReference type="InterPro" id="IPR002123">
    <property type="entry name" value="Plipid/glycerol_acylTrfase"/>
</dbReference>
<feature type="domain" description="Phospholipid/glycerol acyltransferase" evidence="5">
    <location>
        <begin position="90"/>
        <end position="214"/>
    </location>
</feature>
<dbReference type="SMART" id="SM00563">
    <property type="entry name" value="PlsC"/>
    <property type="match status" value="1"/>
</dbReference>
<protein>
    <recommendedName>
        <fullName evidence="5">Phospholipid/glycerol acyltransferase domain-containing protein</fullName>
    </recommendedName>
</protein>
<evidence type="ECO:0000313" key="7">
    <source>
        <dbReference type="Proteomes" id="UP001195483"/>
    </source>
</evidence>
<dbReference type="Pfam" id="PF01553">
    <property type="entry name" value="Acyltransferase"/>
    <property type="match status" value="1"/>
</dbReference>
<feature type="transmembrane region" description="Helical" evidence="4">
    <location>
        <begin position="48"/>
        <end position="69"/>
    </location>
</feature>
<dbReference type="Pfam" id="PF16076">
    <property type="entry name" value="Acyltransf_C"/>
    <property type="match status" value="1"/>
</dbReference>
<feature type="transmembrane region" description="Helical" evidence="4">
    <location>
        <begin position="332"/>
        <end position="349"/>
    </location>
</feature>
<dbReference type="SUPFAM" id="SSF69593">
    <property type="entry name" value="Glycerol-3-phosphate (1)-acyltransferase"/>
    <property type="match status" value="1"/>
</dbReference>
<dbReference type="GO" id="GO:0036149">
    <property type="term" value="P:phosphatidylinositol acyl-chain remodeling"/>
    <property type="evidence" value="ECO:0007669"/>
    <property type="project" value="TreeGrafter"/>
</dbReference>
<keyword evidence="2" id="KW-0808">Transferase</keyword>
<evidence type="ECO:0000256" key="4">
    <source>
        <dbReference type="SAM" id="Phobius"/>
    </source>
</evidence>
<reference evidence="6" key="3">
    <citation type="submission" date="2023-05" db="EMBL/GenBank/DDBJ databases">
        <authorList>
            <person name="Smith C.H."/>
        </authorList>
    </citation>
    <scope>NUCLEOTIDE SEQUENCE</scope>
    <source>
        <strain evidence="6">CHS0354</strain>
        <tissue evidence="6">Mantle</tissue>
    </source>
</reference>
<reference evidence="6" key="1">
    <citation type="journal article" date="2021" name="Genome Biol. Evol.">
        <title>A High-Quality Reference Genome for a Parasitic Bivalve with Doubly Uniparental Inheritance (Bivalvia: Unionida).</title>
        <authorList>
            <person name="Smith C.H."/>
        </authorList>
    </citation>
    <scope>NUCLEOTIDE SEQUENCE</scope>
    <source>
        <strain evidence="6">CHS0354</strain>
    </source>
</reference>
<organism evidence="6 7">
    <name type="scientific">Potamilus streckersoni</name>
    <dbReference type="NCBI Taxonomy" id="2493646"/>
    <lineage>
        <taxon>Eukaryota</taxon>
        <taxon>Metazoa</taxon>
        <taxon>Spiralia</taxon>
        <taxon>Lophotrochozoa</taxon>
        <taxon>Mollusca</taxon>
        <taxon>Bivalvia</taxon>
        <taxon>Autobranchia</taxon>
        <taxon>Heteroconchia</taxon>
        <taxon>Palaeoheterodonta</taxon>
        <taxon>Unionida</taxon>
        <taxon>Unionoidea</taxon>
        <taxon>Unionidae</taxon>
        <taxon>Ambleminae</taxon>
        <taxon>Lampsilini</taxon>
        <taxon>Potamilus</taxon>
    </lineage>
</organism>
<reference evidence="6" key="2">
    <citation type="journal article" date="2021" name="Genome Biol. Evol.">
        <title>Developing a high-quality reference genome for a parasitic bivalve with doubly uniparental inheritance (Bivalvia: Unionida).</title>
        <authorList>
            <person name="Smith C.H."/>
        </authorList>
    </citation>
    <scope>NUCLEOTIDE SEQUENCE</scope>
    <source>
        <strain evidence="6">CHS0354</strain>
        <tissue evidence="6">Mantle</tissue>
    </source>
</reference>
<keyword evidence="7" id="KW-1185">Reference proteome</keyword>
<dbReference type="PANTHER" id="PTHR10983:SF2">
    <property type="entry name" value="ACYL-COA:LYSOPHOSPHATIDYLGLYCEROL ACYLTRANSFERASE 1"/>
    <property type="match status" value="1"/>
</dbReference>
<comment type="caution">
    <text evidence="6">The sequence shown here is derived from an EMBL/GenBank/DDBJ whole genome shotgun (WGS) entry which is preliminary data.</text>
</comment>
<keyword evidence="4" id="KW-0472">Membrane</keyword>
<dbReference type="InterPro" id="IPR032098">
    <property type="entry name" value="Acyltransf_C"/>
</dbReference>
<sequence>MVMMARPLTMLYYTVRFLYVVVNNLMYIPCYLTYIVLLYPLKYFKPEIYWTIETVLFKHLLNFVTVWIYSGGYKVVESGDDLTSLHNSHCLLLVNHQSTADVPMVMVLLQPKSMAMGRVMWVMDHLFKYTNFGLPAYYHGDYFIQQGKHVRSAQMEKLQKHLQEVYLKTYKKWIVLFPEGGFLRKRRKASQEYAKKHDLPILENVVLPRVGAMNVVLDTVGNAEPPNGIVSENFPGSGCVKWVIDVTVAYPNGRPLDMHGMLIGYWPPCQTIVHYRAYPVAEIPKDIDGRTKWLYDRYQEKEEMLDSYYKSHKFLDESDEKIRELPRMSRKVLQLDKISIIISYIFYTLSAYLLWIYIYCPLWGLLSSVLGYLFSIF</sequence>
<evidence type="ECO:0000313" key="6">
    <source>
        <dbReference type="EMBL" id="KAK3576331.1"/>
    </source>
</evidence>
<dbReference type="GO" id="GO:0016746">
    <property type="term" value="F:acyltransferase activity"/>
    <property type="evidence" value="ECO:0007669"/>
    <property type="project" value="UniProtKB-KW"/>
</dbReference>
<dbReference type="PANTHER" id="PTHR10983">
    <property type="entry name" value="1-ACYLGLYCEROL-3-PHOSPHATE ACYLTRANSFERASE-RELATED"/>
    <property type="match status" value="1"/>
</dbReference>
<dbReference type="CDD" id="cd07990">
    <property type="entry name" value="LPLAT_LCLAT1-like"/>
    <property type="match status" value="1"/>
</dbReference>
<dbReference type="GO" id="GO:0005783">
    <property type="term" value="C:endoplasmic reticulum"/>
    <property type="evidence" value="ECO:0007669"/>
    <property type="project" value="TreeGrafter"/>
</dbReference>
<evidence type="ECO:0000259" key="5">
    <source>
        <dbReference type="SMART" id="SM00563"/>
    </source>
</evidence>
<comment type="similarity">
    <text evidence="1">Belongs to the 1-acyl-sn-glycerol-3-phosphate acyltransferase family.</text>
</comment>
<keyword evidence="4" id="KW-0812">Transmembrane</keyword>
<keyword evidence="4" id="KW-1133">Transmembrane helix</keyword>
<dbReference type="Proteomes" id="UP001195483">
    <property type="component" value="Unassembled WGS sequence"/>
</dbReference>
<feature type="transmembrane region" description="Helical" evidence="4">
    <location>
        <begin position="12"/>
        <end position="36"/>
    </location>
</feature>
<name>A0AAE0VFY6_9BIVA</name>
<evidence type="ECO:0000256" key="3">
    <source>
        <dbReference type="ARBA" id="ARBA00023315"/>
    </source>
</evidence>
<dbReference type="EMBL" id="JAEAOA010002319">
    <property type="protein sequence ID" value="KAK3576331.1"/>
    <property type="molecule type" value="Genomic_DNA"/>
</dbReference>
<accession>A0AAE0VFY6</accession>
<evidence type="ECO:0000256" key="2">
    <source>
        <dbReference type="ARBA" id="ARBA00022679"/>
    </source>
</evidence>
<keyword evidence="3" id="KW-0012">Acyltransferase</keyword>